<accession>A0ABQ9Z5E6</accession>
<evidence type="ECO:0000313" key="2">
    <source>
        <dbReference type="Proteomes" id="UP001234178"/>
    </source>
</evidence>
<sequence>MDHRWILTIDQHIWHCFAEKSQKKNGIGMPQDTKRIYATRSTKVNQATENEKQLSLFARLASIARHNFFDDNLGRRDSWLRSEPPFTGRKRVSSQRVLPLTCSCRHVGLTEQYLTCQTVENVAEGLRCNAKSSRHIISAIADTERD</sequence>
<protein>
    <submittedName>
        <fullName evidence="1">Uncharacterized protein</fullName>
    </submittedName>
</protein>
<proteinExistence type="predicted"/>
<name>A0ABQ9Z5E6_9CRUS</name>
<dbReference type="Proteomes" id="UP001234178">
    <property type="component" value="Unassembled WGS sequence"/>
</dbReference>
<dbReference type="EMBL" id="JAOYFB010000002">
    <property type="protein sequence ID" value="KAK4008112.1"/>
    <property type="molecule type" value="Genomic_DNA"/>
</dbReference>
<gene>
    <name evidence="1" type="ORF">OUZ56_013266</name>
</gene>
<organism evidence="1 2">
    <name type="scientific">Daphnia magna</name>
    <dbReference type="NCBI Taxonomy" id="35525"/>
    <lineage>
        <taxon>Eukaryota</taxon>
        <taxon>Metazoa</taxon>
        <taxon>Ecdysozoa</taxon>
        <taxon>Arthropoda</taxon>
        <taxon>Crustacea</taxon>
        <taxon>Branchiopoda</taxon>
        <taxon>Diplostraca</taxon>
        <taxon>Cladocera</taxon>
        <taxon>Anomopoda</taxon>
        <taxon>Daphniidae</taxon>
        <taxon>Daphnia</taxon>
    </lineage>
</organism>
<keyword evidence="2" id="KW-1185">Reference proteome</keyword>
<reference evidence="1 2" key="1">
    <citation type="journal article" date="2023" name="Nucleic Acids Res.">
        <title>The hologenome of Daphnia magna reveals possible DNA methylation and microbiome-mediated evolution of the host genome.</title>
        <authorList>
            <person name="Chaturvedi A."/>
            <person name="Li X."/>
            <person name="Dhandapani V."/>
            <person name="Marshall H."/>
            <person name="Kissane S."/>
            <person name="Cuenca-Cambronero M."/>
            <person name="Asole G."/>
            <person name="Calvet F."/>
            <person name="Ruiz-Romero M."/>
            <person name="Marangio P."/>
            <person name="Guigo R."/>
            <person name="Rago D."/>
            <person name="Mirbahai L."/>
            <person name="Eastwood N."/>
            <person name="Colbourne J.K."/>
            <person name="Zhou J."/>
            <person name="Mallon E."/>
            <person name="Orsini L."/>
        </authorList>
    </citation>
    <scope>NUCLEOTIDE SEQUENCE [LARGE SCALE GENOMIC DNA]</scope>
    <source>
        <strain evidence="1">LRV0_1</strain>
    </source>
</reference>
<comment type="caution">
    <text evidence="1">The sequence shown here is derived from an EMBL/GenBank/DDBJ whole genome shotgun (WGS) entry which is preliminary data.</text>
</comment>
<evidence type="ECO:0000313" key="1">
    <source>
        <dbReference type="EMBL" id="KAK4008112.1"/>
    </source>
</evidence>